<gene>
    <name evidence="1" type="ORF">L6164_027200</name>
</gene>
<proteinExistence type="predicted"/>
<dbReference type="EMBL" id="CM039436">
    <property type="protein sequence ID" value="KAI4314275.1"/>
    <property type="molecule type" value="Genomic_DNA"/>
</dbReference>
<evidence type="ECO:0000313" key="2">
    <source>
        <dbReference type="Proteomes" id="UP000828941"/>
    </source>
</evidence>
<sequence length="111" mass="12098">MGKNMASSLLLLMAALLFCAELVSSHVNIEDHPTDSQVVKGPNRRLMAFVDCGAQCKVRCGQHSRPKICLRACGTCCSRCKCVPPGTYGNRHLCGRCYTDMVTHGNKPKCP</sequence>
<dbReference type="Proteomes" id="UP000828941">
    <property type="component" value="Chromosome 11"/>
</dbReference>
<name>A0ACB9LS93_BAUVA</name>
<keyword evidence="2" id="KW-1185">Reference proteome</keyword>
<evidence type="ECO:0000313" key="1">
    <source>
        <dbReference type="EMBL" id="KAI4314275.1"/>
    </source>
</evidence>
<comment type="caution">
    <text evidence="1">The sequence shown here is derived from an EMBL/GenBank/DDBJ whole genome shotgun (WGS) entry which is preliminary data.</text>
</comment>
<organism evidence="1 2">
    <name type="scientific">Bauhinia variegata</name>
    <name type="common">Purple orchid tree</name>
    <name type="synonym">Phanera variegata</name>
    <dbReference type="NCBI Taxonomy" id="167791"/>
    <lineage>
        <taxon>Eukaryota</taxon>
        <taxon>Viridiplantae</taxon>
        <taxon>Streptophyta</taxon>
        <taxon>Embryophyta</taxon>
        <taxon>Tracheophyta</taxon>
        <taxon>Spermatophyta</taxon>
        <taxon>Magnoliopsida</taxon>
        <taxon>eudicotyledons</taxon>
        <taxon>Gunneridae</taxon>
        <taxon>Pentapetalae</taxon>
        <taxon>rosids</taxon>
        <taxon>fabids</taxon>
        <taxon>Fabales</taxon>
        <taxon>Fabaceae</taxon>
        <taxon>Cercidoideae</taxon>
        <taxon>Cercideae</taxon>
        <taxon>Bauhiniinae</taxon>
        <taxon>Bauhinia</taxon>
    </lineage>
</organism>
<protein>
    <submittedName>
        <fullName evidence="1">Uncharacterized protein</fullName>
    </submittedName>
</protein>
<accession>A0ACB9LS93</accession>
<reference evidence="1 2" key="1">
    <citation type="journal article" date="2022" name="DNA Res.">
        <title>Chromosomal-level genome assembly of the orchid tree Bauhinia variegata (Leguminosae; Cercidoideae) supports the allotetraploid origin hypothesis of Bauhinia.</title>
        <authorList>
            <person name="Zhong Y."/>
            <person name="Chen Y."/>
            <person name="Zheng D."/>
            <person name="Pang J."/>
            <person name="Liu Y."/>
            <person name="Luo S."/>
            <person name="Meng S."/>
            <person name="Qian L."/>
            <person name="Wei D."/>
            <person name="Dai S."/>
            <person name="Zhou R."/>
        </authorList>
    </citation>
    <scope>NUCLEOTIDE SEQUENCE [LARGE SCALE GENOMIC DNA]</scope>
    <source>
        <strain evidence="1">BV-YZ2020</strain>
    </source>
</reference>